<feature type="binding site" evidence="11">
    <location>
        <begin position="347"/>
        <end position="356"/>
    </location>
    <ligand>
        <name>ATP</name>
        <dbReference type="ChEBI" id="CHEBI:30616"/>
    </ligand>
</feature>
<organism evidence="17 18">
    <name type="scientific">Tieghemostelium lacteum</name>
    <name type="common">Slime mold</name>
    <name type="synonym">Dictyostelium lacteum</name>
    <dbReference type="NCBI Taxonomy" id="361077"/>
    <lineage>
        <taxon>Eukaryota</taxon>
        <taxon>Amoebozoa</taxon>
        <taxon>Evosea</taxon>
        <taxon>Eumycetozoa</taxon>
        <taxon>Dictyostelia</taxon>
        <taxon>Dictyosteliales</taxon>
        <taxon>Raperosteliaceae</taxon>
        <taxon>Tieghemostelium</taxon>
    </lineage>
</organism>
<dbReference type="InParanoid" id="A0A151ZGE4"/>
<evidence type="ECO:0000259" key="14">
    <source>
        <dbReference type="Pfam" id="PF08351"/>
    </source>
</evidence>
<keyword evidence="8 11" id="KW-0012">Acyltransferase</keyword>
<dbReference type="InterPro" id="IPR027992">
    <property type="entry name" value="tRNA_bind_dom"/>
</dbReference>
<dbReference type="EC" id="2.3.1.-" evidence="11"/>
<dbReference type="SUPFAM" id="SSF55729">
    <property type="entry name" value="Acyl-CoA N-acyltransferases (Nat)"/>
    <property type="match status" value="1"/>
</dbReference>
<dbReference type="GO" id="GO:0051391">
    <property type="term" value="P:tRNA acetylation"/>
    <property type="evidence" value="ECO:0007669"/>
    <property type="project" value="UniProtKB-UniRule"/>
</dbReference>
<dbReference type="PANTHER" id="PTHR10925:SF5">
    <property type="entry name" value="RNA CYTIDINE ACETYLTRANSFERASE"/>
    <property type="match status" value="1"/>
</dbReference>
<feature type="domain" description="N-acetyltransferase" evidence="15">
    <location>
        <begin position="582"/>
        <end position="811"/>
    </location>
</feature>
<evidence type="ECO:0000256" key="11">
    <source>
        <dbReference type="HAMAP-Rule" id="MF_03211"/>
    </source>
</evidence>
<comment type="function">
    <text evidence="11">RNA cytidine acetyltransferase with specificity toward both 18S rRNA and tRNAs. Catalyzes the formation of N(4)-acetylcytidine (ac4C) in 18S rRNA. Required for early nucleolar cleavages of precursor rRNA at sites A0, A1 and A2 during 18S rRNA synthesis. Catalyzes the formation of ac4C in serine and leucine tRNAs. Requires a tRNA-binding adapter protein for full tRNA acetyltransferase activity but not for 18S rRNA acetylation.</text>
</comment>
<dbReference type="HAMAP" id="MF_03211">
    <property type="entry name" value="RNA_acetyltr_Nat10"/>
    <property type="match status" value="1"/>
</dbReference>
<dbReference type="EMBL" id="LODT01000028">
    <property type="protein sequence ID" value="KYQ93042.1"/>
    <property type="molecule type" value="Genomic_DNA"/>
</dbReference>
<feature type="binding site" evidence="11">
    <location>
        <begin position="690"/>
        <end position="696"/>
    </location>
    <ligand>
        <name>acetyl-CoA</name>
        <dbReference type="ChEBI" id="CHEBI:57288"/>
    </ligand>
</feature>
<evidence type="ECO:0000313" key="17">
    <source>
        <dbReference type="EMBL" id="KYQ93042.1"/>
    </source>
</evidence>
<dbReference type="Pfam" id="PF08351">
    <property type="entry name" value="TmcA_N"/>
    <property type="match status" value="1"/>
</dbReference>
<evidence type="ECO:0000256" key="5">
    <source>
        <dbReference type="ARBA" id="ARBA00022741"/>
    </source>
</evidence>
<proteinExistence type="inferred from homology"/>
<evidence type="ECO:0000256" key="3">
    <source>
        <dbReference type="ARBA" id="ARBA00022679"/>
    </source>
</evidence>
<evidence type="ECO:0000256" key="2">
    <source>
        <dbReference type="ARBA" id="ARBA00022552"/>
    </source>
</evidence>
<dbReference type="InterPro" id="IPR027417">
    <property type="entry name" value="P-loop_NTPase"/>
</dbReference>
<comment type="subcellular location">
    <subcellularLocation>
        <location evidence="1 11">Nucleus</location>
        <location evidence="1 11">Nucleolus</location>
    </subcellularLocation>
</comment>
<dbReference type="InterPro" id="IPR007807">
    <property type="entry name" value="TcmA/NAT10_helicase"/>
</dbReference>
<dbReference type="PANTHER" id="PTHR10925">
    <property type="entry name" value="N-ACETYLTRANSFERASE 10"/>
    <property type="match status" value="1"/>
</dbReference>
<evidence type="ECO:0000259" key="13">
    <source>
        <dbReference type="Pfam" id="PF05127"/>
    </source>
</evidence>
<keyword evidence="6 11" id="KW-0067">ATP-binding</keyword>
<dbReference type="Gene3D" id="3.40.50.11040">
    <property type="match status" value="1"/>
</dbReference>
<dbReference type="InterPro" id="IPR013562">
    <property type="entry name" value="TmcA/NAT10_N"/>
</dbReference>
<dbReference type="Gene3D" id="3.40.630.30">
    <property type="match status" value="1"/>
</dbReference>
<feature type="domain" description="Possible tRNA binding" evidence="16">
    <location>
        <begin position="819"/>
        <end position="1066"/>
    </location>
</feature>
<evidence type="ECO:0000256" key="8">
    <source>
        <dbReference type="ARBA" id="ARBA00023315"/>
    </source>
</evidence>
<dbReference type="OMA" id="HLHYIMS"/>
<dbReference type="InterPro" id="IPR032672">
    <property type="entry name" value="TmcA/NAT10/Kre33"/>
</dbReference>
<comment type="similarity">
    <text evidence="11">Belongs to the RNA cytidine acetyltransferase family. NAT10 subfamily.</text>
</comment>
<dbReference type="GO" id="GO:0051392">
    <property type="term" value="F:tRNA cytidine N4-acetyltransferase activity"/>
    <property type="evidence" value="ECO:0007669"/>
    <property type="project" value="RHEA"/>
</dbReference>
<comment type="caution">
    <text evidence="17">The sequence shown here is derived from an EMBL/GenBank/DDBJ whole genome shotgun (WGS) entry which is preliminary data.</text>
</comment>
<feature type="domain" description="TcmA/NAT10 helicase" evidence="13">
    <location>
        <begin position="342"/>
        <end position="542"/>
    </location>
</feature>
<dbReference type="GO" id="GO:1904812">
    <property type="term" value="P:rRNA acetylation involved in maturation of SSU-rRNA"/>
    <property type="evidence" value="ECO:0007669"/>
    <property type="project" value="InterPro"/>
</dbReference>
<dbReference type="GO" id="GO:1990883">
    <property type="term" value="F:18S rRNA cytidine N-acetyltransferase activity"/>
    <property type="evidence" value="ECO:0007669"/>
    <property type="project" value="TreeGrafter"/>
</dbReference>
<keyword evidence="18" id="KW-1185">Reference proteome</keyword>
<comment type="catalytic activity">
    <reaction evidence="9 11">
        <text>a cytidine in 18S rRNA + acetyl-CoA + ATP + H2O = an N(4)-acetylcytidine in 18S rRNA + ADP + phosphate + CoA + H(+)</text>
        <dbReference type="Rhea" id="RHEA:51424"/>
        <dbReference type="Rhea" id="RHEA-COMP:13575"/>
        <dbReference type="Rhea" id="RHEA-COMP:13576"/>
        <dbReference type="ChEBI" id="CHEBI:15377"/>
        <dbReference type="ChEBI" id="CHEBI:15378"/>
        <dbReference type="ChEBI" id="CHEBI:30616"/>
        <dbReference type="ChEBI" id="CHEBI:43474"/>
        <dbReference type="ChEBI" id="CHEBI:57287"/>
        <dbReference type="ChEBI" id="CHEBI:57288"/>
        <dbReference type="ChEBI" id="CHEBI:74900"/>
        <dbReference type="ChEBI" id="CHEBI:82748"/>
        <dbReference type="ChEBI" id="CHEBI:456216"/>
    </reaction>
</comment>
<evidence type="ECO:0000256" key="10">
    <source>
        <dbReference type="ARBA" id="ARBA00068357"/>
    </source>
</evidence>
<evidence type="ECO:0000256" key="12">
    <source>
        <dbReference type="SAM" id="MobiDB-lite"/>
    </source>
</evidence>
<dbReference type="GO" id="GO:0000049">
    <property type="term" value="F:tRNA binding"/>
    <property type="evidence" value="ECO:0007669"/>
    <property type="project" value="TreeGrafter"/>
</dbReference>
<dbReference type="GO" id="GO:0005730">
    <property type="term" value="C:nucleolus"/>
    <property type="evidence" value="ECO:0007669"/>
    <property type="project" value="UniProtKB-SubCell"/>
</dbReference>
<comment type="catalytic activity">
    <reaction evidence="11">
        <text>a cytidine in tRNA + acetyl-CoA + ATP + H2O = an N(4)-acetylcytidine in tRNA + ADP + phosphate + CoA + H(+)</text>
        <dbReference type="Rhea" id="RHEA:53876"/>
        <dbReference type="Rhea" id="RHEA-COMP:13670"/>
        <dbReference type="Rhea" id="RHEA-COMP:13671"/>
        <dbReference type="ChEBI" id="CHEBI:15377"/>
        <dbReference type="ChEBI" id="CHEBI:15378"/>
        <dbReference type="ChEBI" id="CHEBI:30616"/>
        <dbReference type="ChEBI" id="CHEBI:43474"/>
        <dbReference type="ChEBI" id="CHEBI:57287"/>
        <dbReference type="ChEBI" id="CHEBI:57288"/>
        <dbReference type="ChEBI" id="CHEBI:74900"/>
        <dbReference type="ChEBI" id="CHEBI:82748"/>
        <dbReference type="ChEBI" id="CHEBI:456216"/>
    </reaction>
</comment>
<dbReference type="Pfam" id="PF13718">
    <property type="entry name" value="GNAT_acetyltr_2"/>
    <property type="match status" value="1"/>
</dbReference>
<dbReference type="Pfam" id="PF13725">
    <property type="entry name" value="tRNA_bind_2"/>
    <property type="match status" value="1"/>
</dbReference>
<name>A0A151ZGE4_TIELA</name>
<keyword evidence="3 11" id="KW-0808">Transferase</keyword>
<dbReference type="Gene3D" id="3.40.50.300">
    <property type="entry name" value="P-loop containing nucleotide triphosphate hydrolases"/>
    <property type="match status" value="1"/>
</dbReference>
<evidence type="ECO:0000256" key="4">
    <source>
        <dbReference type="ARBA" id="ARBA00022694"/>
    </source>
</evidence>
<feature type="binding site" evidence="11">
    <location>
        <begin position="683"/>
        <end position="685"/>
    </location>
    <ligand>
        <name>acetyl-CoA</name>
        <dbReference type="ChEBI" id="CHEBI:57288"/>
    </ligand>
</feature>
<gene>
    <name evidence="17" type="ORF">DLAC_05652</name>
</gene>
<evidence type="ECO:0000256" key="9">
    <source>
        <dbReference type="ARBA" id="ARBA00052133"/>
    </source>
</evidence>
<feature type="domain" description="TmcA/NAT10 N-terminal" evidence="14">
    <location>
        <begin position="65"/>
        <end position="265"/>
    </location>
</feature>
<evidence type="ECO:0000259" key="16">
    <source>
        <dbReference type="Pfam" id="PF13725"/>
    </source>
</evidence>
<reference evidence="17 18" key="1">
    <citation type="submission" date="2015-12" db="EMBL/GenBank/DDBJ databases">
        <title>Dictyostelia acquired genes for synthesis and detection of signals that induce cell-type specialization by lateral gene transfer from prokaryotes.</title>
        <authorList>
            <person name="Gloeckner G."/>
            <person name="Schaap P."/>
        </authorList>
    </citation>
    <scope>NUCLEOTIDE SEQUENCE [LARGE SCALE GENOMIC DNA]</scope>
    <source>
        <strain evidence="17 18">TK</strain>
    </source>
</reference>
<keyword evidence="2 11" id="KW-0698">rRNA processing</keyword>
<dbReference type="Proteomes" id="UP000076078">
    <property type="component" value="Unassembled WGS sequence"/>
</dbReference>
<feature type="region of interest" description="Disordered" evidence="12">
    <location>
        <begin position="1065"/>
        <end position="1120"/>
    </location>
</feature>
<dbReference type="GO" id="GO:0030686">
    <property type="term" value="C:90S preribosome"/>
    <property type="evidence" value="ECO:0007669"/>
    <property type="project" value="TreeGrafter"/>
</dbReference>
<dbReference type="InterPro" id="IPR016181">
    <property type="entry name" value="Acyl_CoA_acyltransferase"/>
</dbReference>
<evidence type="ECO:0000259" key="15">
    <source>
        <dbReference type="Pfam" id="PF13718"/>
    </source>
</evidence>
<dbReference type="InterPro" id="IPR033688">
    <property type="entry name" value="NAT10"/>
</dbReference>
<dbReference type="FunCoup" id="A0A151ZGE4">
    <property type="interactions" value="820"/>
</dbReference>
<protein>
    <recommendedName>
        <fullName evidence="10 11">RNA cytidine acetyltransferase</fullName>
        <ecNumber evidence="11">2.3.1.-</ecNumber>
    </recommendedName>
    <alternativeName>
        <fullName evidence="11">18S rRNA cytosine acetyltransferase</fullName>
    </alternativeName>
</protein>
<evidence type="ECO:0000256" key="6">
    <source>
        <dbReference type="ARBA" id="ARBA00022840"/>
    </source>
</evidence>
<dbReference type="FunFam" id="3.40.50.300:FF:002218">
    <property type="entry name" value="tRNA(Met) cytidine acetyltransferase TmcA"/>
    <property type="match status" value="1"/>
</dbReference>
<dbReference type="FunFam" id="3.40.50.11040:FF:000002">
    <property type="entry name" value="RNA cytidine acetyltransferase"/>
    <property type="match status" value="1"/>
</dbReference>
<feature type="compositionally biased region" description="Basic residues" evidence="12">
    <location>
        <begin position="1107"/>
        <end position="1120"/>
    </location>
</feature>
<dbReference type="STRING" id="361077.A0A151ZGE4"/>
<dbReference type="OrthoDB" id="10067491at2759"/>
<keyword evidence="7 11" id="KW-0539">Nucleus</keyword>
<feature type="binding site" evidence="11">
    <location>
        <position position="784"/>
    </location>
    <ligand>
        <name>acetyl-CoA</name>
        <dbReference type="ChEBI" id="CHEBI:57288"/>
    </ligand>
</feature>
<accession>A0A151ZGE4</accession>
<evidence type="ECO:0000256" key="1">
    <source>
        <dbReference type="ARBA" id="ARBA00004604"/>
    </source>
</evidence>
<dbReference type="Pfam" id="PF05127">
    <property type="entry name" value="NAT10_TcmA_helicase"/>
    <property type="match status" value="1"/>
</dbReference>
<dbReference type="GO" id="GO:0005524">
    <property type="term" value="F:ATP binding"/>
    <property type="evidence" value="ECO:0007669"/>
    <property type="project" value="UniProtKB-UniRule"/>
</dbReference>
<dbReference type="AlphaFoldDB" id="A0A151ZGE4"/>
<evidence type="ECO:0000313" key="18">
    <source>
        <dbReference type="Proteomes" id="UP000076078"/>
    </source>
</evidence>
<dbReference type="InterPro" id="IPR000182">
    <property type="entry name" value="GNAT_dom"/>
</dbReference>
<sequence>MTIKSKVPKSSKNLRKRKSVMDQYKQQGIEEIKVIIDVIDVDSITNIKDDNNTSKGRTICLIHIMRKKVDSRIRTLIENGVATNHRSFFVIVGDNGKDQVPNLHYILSKSVVKARPSVLWCYKTDLGFSKYKKKKMKAKEKSKSSGIDSVNQEDPFDVFISTTNIRYSYYSESHKILGNTFGMLVLQDFEAITPNLLARTIETVEGGGMVILLLKTMTSLKQLYQMSMDVHSRFRTESQKGDIVARFNERFLLSLGKCDQCIVMDDQLNILPISSSSRTIEAKQTVLETKEQKELKQFKIDVKDTEIAGDLIEHCKTMDQATALLTFINAISDKTLRSTCTLTAGRGRGKSAALGLSIAAAVAFGYSNIFVSSPTPENLNTLFQFIFKGFDALEYQERTDYELVKSTNPEFHDAIIRVNIFKTHRQTIQYIQPQDYQKLGQAELVVIDEAAAIPLTLVKNLLGPYLVFMSSTINGYEGTGRSLSLKLIKQLREQSITTGTNVQNANASISGRILKEVELQEPIRYSAGDPIEKWLNELLCLDSTVIKSSPVGCPHPDECQLYYVNRDTLFSYHKASETFLQKMVGLFVSSHYKNSPNDLLLMSDAPDHHLFVLLGPVQDNSTSLPEILCAVQVSLEGEIAKEAILNSIKRGYQSSGDLIPWTLTQQFQDESFPRLSGCRVVRIATHPDYQKMGYGSKAMELLTQYYQGNIQSLDEDQDMQDEDDNDDKEIQSVQEISDLQSEVIKPKAKIPPLLFKLSERKPEKLQYMGVSYGLTQQLYQFWNRNKYYPVYLRLSSNDITGEHTCIMLREIQNQNIHGWLDSFYQDFRKRLQNLLGYEFRQFSSSMALSILMEKKSKDQLNTTSLEISKSEMELLFSSYDLRRLESYSNNVSDYHVIIDMLPSLAKLYFQGKIKVEDISIIQSIILVALGLQHKNVDQLIVELNLQSNQILSLFSQMMRKFHQFLKSKQEKFIEETITVPQVTNSATGKLIAPRTGLLKSFKGDIKDTDMLPLSENLEDELQKGADEIKNKMKDSVSKKDASLLDQDDPELSEYLIKGDDSEWSKALKGGTKLPSSISIKTQKRKLEETQPTTKKTNNNNTKDKKDIKKFKPSKQNGKKK</sequence>
<keyword evidence="5 11" id="KW-0547">Nucleotide-binding</keyword>
<keyword evidence="4 11" id="KW-0819">tRNA processing</keyword>
<feature type="binding site" evidence="11">
    <location>
        <position position="524"/>
    </location>
    <ligand>
        <name>ATP</name>
        <dbReference type="ChEBI" id="CHEBI:30616"/>
    </ligand>
</feature>
<evidence type="ECO:0000256" key="7">
    <source>
        <dbReference type="ARBA" id="ARBA00023242"/>
    </source>
</evidence>